<reference evidence="7" key="1">
    <citation type="submission" date="2020-07" db="EMBL/GenBank/DDBJ databases">
        <title>Huge and variable diversity of episymbiotic CPR bacteria and DPANN archaea in groundwater ecosystems.</title>
        <authorList>
            <person name="He C.Y."/>
            <person name="Keren R."/>
            <person name="Whittaker M."/>
            <person name="Farag I.F."/>
            <person name="Doudna J."/>
            <person name="Cate J.H.D."/>
            <person name="Banfield J.F."/>
        </authorList>
    </citation>
    <scope>NUCLEOTIDE SEQUENCE</scope>
    <source>
        <strain evidence="7">NC_groundwater_580_Pr5_B-0.1um_64_19</strain>
    </source>
</reference>
<keyword evidence="2 5" id="KW-0349">Heme</keyword>
<dbReference type="Proteomes" id="UP000779809">
    <property type="component" value="Unassembled WGS sequence"/>
</dbReference>
<gene>
    <name evidence="7" type="ORF">HYX28_09200</name>
</gene>
<evidence type="ECO:0000256" key="1">
    <source>
        <dbReference type="ARBA" id="ARBA00010342"/>
    </source>
</evidence>
<keyword evidence="5" id="KW-1133">Transmembrane helix</keyword>
<keyword evidence="5" id="KW-0812">Transmembrane</keyword>
<dbReference type="CDD" id="cd16378">
    <property type="entry name" value="CcmH_N"/>
    <property type="match status" value="1"/>
</dbReference>
<dbReference type="InterPro" id="IPR005616">
    <property type="entry name" value="CcmH/CycL/Ccl2/NrfF_N"/>
</dbReference>
<evidence type="ECO:0000256" key="5">
    <source>
        <dbReference type="RuleBase" id="RU364112"/>
    </source>
</evidence>
<sequence length="178" mass="19318">MEKQSPVVSRQSLASAISGRPSRSLRFKLLVRVTVIVLLALVFMGAGDNAQRFSTLGHGMVCPCGCSQILLECNHVGCQYSDRMRAELQAQLNAGDSDEAITQAFTQKYGNTILAAPTKTGFNLVAWIVPFLVLALATLFAGMVVRRWRTDGLGMAAAPAGAPGFDRFREQARRETEI</sequence>
<dbReference type="Gene3D" id="1.10.8.640">
    <property type="entry name" value="Cytochrome C biogenesis protein"/>
    <property type="match status" value="1"/>
</dbReference>
<dbReference type="EMBL" id="JACPNR010000011">
    <property type="protein sequence ID" value="MBI2678946.1"/>
    <property type="molecule type" value="Genomic_DNA"/>
</dbReference>
<name>A0A932AA92_9BACT</name>
<dbReference type="AlphaFoldDB" id="A0A932AA92"/>
<proteinExistence type="inferred from homology"/>
<comment type="similarity">
    <text evidence="1 5">Belongs to the CcmH/CycL/Ccl2/NrfF family.</text>
</comment>
<comment type="caution">
    <text evidence="7">The sequence shown here is derived from an EMBL/GenBank/DDBJ whole genome shotgun (WGS) entry which is preliminary data.</text>
</comment>
<evidence type="ECO:0000313" key="8">
    <source>
        <dbReference type="Proteomes" id="UP000779809"/>
    </source>
</evidence>
<protein>
    <recommendedName>
        <fullName evidence="5">Cytochrome c-type biogenesis protein</fullName>
    </recommendedName>
</protein>
<organism evidence="7 8">
    <name type="scientific">Candidatus Korobacter versatilis</name>
    <dbReference type="NCBI Taxonomy" id="658062"/>
    <lineage>
        <taxon>Bacteria</taxon>
        <taxon>Pseudomonadati</taxon>
        <taxon>Acidobacteriota</taxon>
        <taxon>Terriglobia</taxon>
        <taxon>Terriglobales</taxon>
        <taxon>Candidatus Korobacteraceae</taxon>
        <taxon>Candidatus Korobacter</taxon>
    </lineage>
</organism>
<evidence type="ECO:0000259" key="6">
    <source>
        <dbReference type="Pfam" id="PF03918"/>
    </source>
</evidence>
<keyword evidence="5" id="KW-0732">Signal</keyword>
<accession>A0A932AA92</accession>
<evidence type="ECO:0000256" key="3">
    <source>
        <dbReference type="ARBA" id="ARBA00022723"/>
    </source>
</evidence>
<evidence type="ECO:0000256" key="4">
    <source>
        <dbReference type="ARBA" id="ARBA00023004"/>
    </source>
</evidence>
<feature type="transmembrane region" description="Helical" evidence="5">
    <location>
        <begin position="124"/>
        <end position="145"/>
    </location>
</feature>
<comment type="function">
    <text evidence="5">Possible subunit of a heme lyase.</text>
</comment>
<dbReference type="Pfam" id="PF03918">
    <property type="entry name" value="CcmH"/>
    <property type="match status" value="1"/>
</dbReference>
<dbReference type="InterPro" id="IPR038297">
    <property type="entry name" value="CcmH/CycL/NrfF/Ccl2_sf"/>
</dbReference>
<keyword evidence="5" id="KW-0472">Membrane</keyword>
<feature type="domain" description="CcmH/CycL/Ccl2/NrfF N-terminal" evidence="6">
    <location>
        <begin position="49"/>
        <end position="150"/>
    </location>
</feature>
<keyword evidence="4 5" id="KW-0408">Iron</keyword>
<evidence type="ECO:0000313" key="7">
    <source>
        <dbReference type="EMBL" id="MBI2678946.1"/>
    </source>
</evidence>
<feature type="transmembrane region" description="Helical" evidence="5">
    <location>
        <begin position="29"/>
        <end position="47"/>
    </location>
</feature>
<keyword evidence="3 5" id="KW-0479">Metal-binding</keyword>
<dbReference type="GO" id="GO:0046872">
    <property type="term" value="F:metal ion binding"/>
    <property type="evidence" value="ECO:0007669"/>
    <property type="project" value="UniProtKB-KW"/>
</dbReference>
<evidence type="ECO:0000256" key="2">
    <source>
        <dbReference type="ARBA" id="ARBA00022617"/>
    </source>
</evidence>